<dbReference type="InterPro" id="IPR029787">
    <property type="entry name" value="Nucleotide_cyclase"/>
</dbReference>
<feature type="domain" description="Protein kinase" evidence="3">
    <location>
        <begin position="16"/>
        <end position="283"/>
    </location>
</feature>
<comment type="caution">
    <text evidence="5">The sequence shown here is derived from an EMBL/GenBank/DDBJ whole genome shotgun (WGS) entry which is preliminary data.</text>
</comment>
<dbReference type="InterPro" id="IPR011009">
    <property type="entry name" value="Kinase-like_dom_sf"/>
</dbReference>
<dbReference type="SUPFAM" id="SSF52540">
    <property type="entry name" value="P-loop containing nucleoside triphosphate hydrolases"/>
    <property type="match status" value="1"/>
</dbReference>
<feature type="compositionally biased region" description="Polar residues" evidence="2">
    <location>
        <begin position="1327"/>
        <end position="1339"/>
    </location>
</feature>
<dbReference type="InterPro" id="IPR053159">
    <property type="entry name" value="Hybrid_Histidine_Kinase"/>
</dbReference>
<dbReference type="Pfam" id="PF00211">
    <property type="entry name" value="Guanylate_cyc"/>
    <property type="match status" value="1"/>
</dbReference>
<dbReference type="RefSeq" id="WP_377907184.1">
    <property type="nucleotide sequence ID" value="NZ_JBHRZS010000007.1"/>
</dbReference>
<evidence type="ECO:0000259" key="4">
    <source>
        <dbReference type="PROSITE" id="PS50125"/>
    </source>
</evidence>
<protein>
    <submittedName>
        <fullName evidence="5">AAA family ATPase</fullName>
    </submittedName>
</protein>
<dbReference type="CDD" id="cd14014">
    <property type="entry name" value="STKc_PknB_like"/>
    <property type="match status" value="1"/>
</dbReference>
<evidence type="ECO:0000256" key="2">
    <source>
        <dbReference type="SAM" id="MobiDB-lite"/>
    </source>
</evidence>
<dbReference type="CDD" id="cd07302">
    <property type="entry name" value="CHD"/>
    <property type="match status" value="1"/>
</dbReference>
<dbReference type="Pfam" id="PF13185">
    <property type="entry name" value="GAF_2"/>
    <property type="match status" value="1"/>
</dbReference>
<feature type="domain" description="Guanylate cyclase" evidence="4">
    <location>
        <begin position="1550"/>
        <end position="1676"/>
    </location>
</feature>
<evidence type="ECO:0000259" key="3">
    <source>
        <dbReference type="PROSITE" id="PS50011"/>
    </source>
</evidence>
<evidence type="ECO:0000313" key="5">
    <source>
        <dbReference type="EMBL" id="MFC3881834.1"/>
    </source>
</evidence>
<dbReference type="PROSITE" id="PS50011">
    <property type="entry name" value="PROTEIN_KINASE_DOM"/>
    <property type="match status" value="1"/>
</dbReference>
<dbReference type="SUPFAM" id="SSF55073">
    <property type="entry name" value="Nucleotide cyclase"/>
    <property type="match status" value="1"/>
</dbReference>
<dbReference type="InterPro" id="IPR003018">
    <property type="entry name" value="GAF"/>
</dbReference>
<dbReference type="InterPro" id="IPR000719">
    <property type="entry name" value="Prot_kinase_dom"/>
</dbReference>
<proteinExistence type="predicted"/>
<feature type="region of interest" description="Disordered" evidence="2">
    <location>
        <begin position="1320"/>
        <end position="1339"/>
    </location>
</feature>
<accession>A0ABV8AYC4</accession>
<dbReference type="Pfam" id="PF00069">
    <property type="entry name" value="Pkinase"/>
    <property type="match status" value="1"/>
</dbReference>
<gene>
    <name evidence="5" type="ORF">ACFOSV_16680</name>
</gene>
<dbReference type="EMBL" id="JBHRZS010000007">
    <property type="protein sequence ID" value="MFC3881834.1"/>
    <property type="molecule type" value="Genomic_DNA"/>
</dbReference>
<dbReference type="InterPro" id="IPR041664">
    <property type="entry name" value="AAA_16"/>
</dbReference>
<dbReference type="Pfam" id="PF13191">
    <property type="entry name" value="AAA_16"/>
    <property type="match status" value="1"/>
</dbReference>
<evidence type="ECO:0000256" key="1">
    <source>
        <dbReference type="ARBA" id="ARBA00004167"/>
    </source>
</evidence>
<evidence type="ECO:0000313" key="6">
    <source>
        <dbReference type="Proteomes" id="UP001595805"/>
    </source>
</evidence>
<sequence length="1803" mass="204459">MSKKKENSITDRIPNHSVLEKICDSFPHVIYRAKRTLDDQEVVLKTLQDHYPKKEWLASIRREFNILTKVQGQDVIKAYELIPYGNGNLAIAMEPFGISLSQYLESLENKTIPLAEFFKIAIKIVEALGVVHENRIIHKDLVPRNILIDPKTKDLRIIDFSASSELFREHQDVTFSKVIEGSLPYLSPEQSGRMNRDIDYRTDYYALGISFYQMLSGKLPFQANDALEWVYAHISKKADPLHEVNPKIPMALSNLVAKLMAKNAEDRYQSSFGLKSDLGRIWDALKNGKDNPDFELAQFDASSQFQIPQKIYGRNAELQKLEEFFTKAADGAVEFCLVAGYSGVGKSVLVHELGRSIVKKHGYLIHGKFEQFKQNTAYRALSNAFRDLVRQLLGEPKERLDHWNERISEALGSNAQLIIDLIPELELIIGPQQVVQELSPEESQNRFLIQFLNFVKVFANELHPMVIFLDDLQWSDIPTLNLIQRLVTNQDLSNLLIIGAYRDNEVDQSHPFRLTLNEIEEKRKVDHLSLKPLSIDAVHQITEDTLMRVDQDTDALAKILFEKTDGNPFFTIELLKNLYEQGSIYFNSSLGKWEVELEQVQKVQQSDNVIDFLVAGQHRLKSETQNILQLAACIGAKFDLKTLAIIGESTMEKTAVQLYDALKANMILPLNENYKLVGVGEGGEDPANSDRFELESNHLNPTYKFQHDRVQQAVYTMILPEKRKQVHLSIGRLILNHTRENGLEDVLMDVVSHLNEGRVLVKDQEELVEIADLNLKAGIKAKQSSAYASALNFLKISLEILKDIDWEKNYSLKWKLAEELQHCFYLTGDRENAEKWTEIMLSHSRSEIEKALVLSARTRQYATIGKMKESIVAAQEGLLALGFVFNENPTQADVDQEVQDVVINLKGRAVEDLIQAPPLTDPKARIASQLLMEIFAAAFLSGSGTLFPYLTLKSVNLALKYGNSPETAFAYGAYGMILCGFLDDPAKGYKYGKLSVDLIESFDDLALRSRIMYVYAMFVHHWSKHWSSMTPWFKKGIEAGYQSGDLLYLAYSAQDCIIWDPSLDLEYATKEHRKLLTIVKDCEYQDSYDSGTLFLQMQLNFQGLTESTFSMSNEDFNEAECVKGMHERRFMTGIANYHIYKSEIYLLYNHPKGAIEHILEQEKLMASVMSLPQLVRFHIISFLVRSMYFELEDKEGQASSIRKMKASLERMSFWAAHCPDNFEHLKLLMEAELEGHFGQTNAAIQIYEAAIQAAKVNSFVRDEAMANEMAGRYLLRINLEKAAEGYLKAAHYLYYRWGAHRKIEEMEKEYDIFRQSNPYSPGKTLRSKTSGRSVRSDSFSGDQLDMNSVFRASQSISGELVLDKLLKATLDILIENAGAQRGFLVQDSNGQLSILASNLDEDYSTQSASELTMESDRLPVTIINTAIRTNEPIVIGNASEPNNFSTDPYILLTNPLSVMCVPIADHKNQKLAIYLENNLTHSAFTEGRIKVIKLLAAQAAISIENSRIYEEQDILLKAQKRFVPSQFLKHLGHNDIAKVALGESVSMEMSVLFSDIRDFTPLVELLTPQAVIELLNEYYSQQGTHITEAGGFIDSYSGDEILALFAVPAQQAVEAGVKMGQELWRFNQQSLALNRPQLNMGIGINTGPLVLGTMGGLDRMQCSVLGDTVNLASRIENLTKTYGSQFLIGENTYLALDQPEKFSIRMVDRVAVKGKEKAIRLYEVLDAENDERRAKKESTMKLLSDAFDFYYNRDFANAKMAFLEGSKISPKDPVFRLLLERASFYADNPPSESWQGYEVLTFK</sequence>
<dbReference type="PROSITE" id="PS50125">
    <property type="entry name" value="GUANYLATE_CYCLASE_2"/>
    <property type="match status" value="1"/>
</dbReference>
<dbReference type="InterPro" id="IPR027417">
    <property type="entry name" value="P-loop_NTPase"/>
</dbReference>
<dbReference type="SMART" id="SM00044">
    <property type="entry name" value="CYCc"/>
    <property type="match status" value="1"/>
</dbReference>
<organism evidence="5 6">
    <name type="scientific">Algoriphagus namhaensis</name>
    <dbReference type="NCBI Taxonomy" id="915353"/>
    <lineage>
        <taxon>Bacteria</taxon>
        <taxon>Pseudomonadati</taxon>
        <taxon>Bacteroidota</taxon>
        <taxon>Cytophagia</taxon>
        <taxon>Cytophagales</taxon>
        <taxon>Cyclobacteriaceae</taxon>
        <taxon>Algoriphagus</taxon>
    </lineage>
</organism>
<dbReference type="Gene3D" id="3.30.70.1230">
    <property type="entry name" value="Nucleotide cyclase"/>
    <property type="match status" value="1"/>
</dbReference>
<dbReference type="SMART" id="SM00065">
    <property type="entry name" value="GAF"/>
    <property type="match status" value="1"/>
</dbReference>
<dbReference type="InterPro" id="IPR029016">
    <property type="entry name" value="GAF-like_dom_sf"/>
</dbReference>
<dbReference type="SUPFAM" id="SSF55781">
    <property type="entry name" value="GAF domain-like"/>
    <property type="match status" value="1"/>
</dbReference>
<dbReference type="Gene3D" id="3.40.50.300">
    <property type="entry name" value="P-loop containing nucleotide triphosphate hydrolases"/>
    <property type="match status" value="1"/>
</dbReference>
<name>A0ABV8AYC4_9BACT</name>
<dbReference type="Proteomes" id="UP001595805">
    <property type="component" value="Unassembled WGS sequence"/>
</dbReference>
<reference evidence="6" key="1">
    <citation type="journal article" date="2019" name="Int. J. Syst. Evol. Microbiol.">
        <title>The Global Catalogue of Microorganisms (GCM) 10K type strain sequencing project: providing services to taxonomists for standard genome sequencing and annotation.</title>
        <authorList>
            <consortium name="The Broad Institute Genomics Platform"/>
            <consortium name="The Broad Institute Genome Sequencing Center for Infectious Disease"/>
            <person name="Wu L."/>
            <person name="Ma J."/>
        </authorList>
    </citation>
    <scope>NUCLEOTIDE SEQUENCE [LARGE SCALE GENOMIC DNA]</scope>
    <source>
        <strain evidence="6">CCUG 60523</strain>
    </source>
</reference>
<dbReference type="PANTHER" id="PTHR43642">
    <property type="entry name" value="HYBRID SIGNAL TRANSDUCTION HISTIDINE KINASE G"/>
    <property type="match status" value="1"/>
</dbReference>
<comment type="subcellular location">
    <subcellularLocation>
        <location evidence="1">Membrane</location>
        <topology evidence="1">Single-pass membrane protein</topology>
    </subcellularLocation>
</comment>
<dbReference type="Gene3D" id="3.30.450.40">
    <property type="match status" value="1"/>
</dbReference>
<dbReference type="Gene3D" id="1.10.510.10">
    <property type="entry name" value="Transferase(Phosphotransferase) domain 1"/>
    <property type="match status" value="1"/>
</dbReference>
<dbReference type="PANTHER" id="PTHR43642:SF1">
    <property type="entry name" value="HYBRID SIGNAL TRANSDUCTION HISTIDINE KINASE G"/>
    <property type="match status" value="1"/>
</dbReference>
<dbReference type="InterPro" id="IPR001054">
    <property type="entry name" value="A/G_cyclase"/>
</dbReference>
<dbReference type="SUPFAM" id="SSF56112">
    <property type="entry name" value="Protein kinase-like (PK-like)"/>
    <property type="match status" value="1"/>
</dbReference>
<keyword evidence="6" id="KW-1185">Reference proteome</keyword>